<evidence type="ECO:0000313" key="2">
    <source>
        <dbReference type="Proteomes" id="UP000717696"/>
    </source>
</evidence>
<dbReference type="Proteomes" id="UP000717696">
    <property type="component" value="Unassembled WGS sequence"/>
</dbReference>
<sequence>KRQTNREFYVARFLPIRLGQVLYLYLDYIRKPANILRRDRQESPETRLLFHSNGRTWPTSRLTDILTKATLGVWQQAVNVRLYRQLAIAITEKHVREVHTPLNRYDDCSSDADINVVLAWQGGHRPLQRGITYGLDGAYPYRLQPTLLRAYEWASTRWHEFLHQPSRNLSLLSEQVSTIPELLPAGRKRTATDSPLDPASLLHQIYPPK</sequence>
<protein>
    <submittedName>
        <fullName evidence="1">Uncharacterized protein</fullName>
    </submittedName>
</protein>
<feature type="non-terminal residue" evidence="1">
    <location>
        <position position="209"/>
    </location>
</feature>
<name>A0A9P9I8V7_9HYPO</name>
<keyword evidence="2" id="KW-1185">Reference proteome</keyword>
<proteinExistence type="predicted"/>
<accession>A0A9P9I8V7</accession>
<dbReference type="AlphaFoldDB" id="A0A9P9I8V7"/>
<feature type="non-terminal residue" evidence="1">
    <location>
        <position position="1"/>
    </location>
</feature>
<comment type="caution">
    <text evidence="1">The sequence shown here is derived from an EMBL/GenBank/DDBJ whole genome shotgun (WGS) entry which is preliminary data.</text>
</comment>
<organism evidence="1 2">
    <name type="scientific">Dactylonectria estremocensis</name>
    <dbReference type="NCBI Taxonomy" id="1079267"/>
    <lineage>
        <taxon>Eukaryota</taxon>
        <taxon>Fungi</taxon>
        <taxon>Dikarya</taxon>
        <taxon>Ascomycota</taxon>
        <taxon>Pezizomycotina</taxon>
        <taxon>Sordariomycetes</taxon>
        <taxon>Hypocreomycetidae</taxon>
        <taxon>Hypocreales</taxon>
        <taxon>Nectriaceae</taxon>
        <taxon>Dactylonectria</taxon>
    </lineage>
</organism>
<evidence type="ECO:0000313" key="1">
    <source>
        <dbReference type="EMBL" id="KAH7112338.1"/>
    </source>
</evidence>
<dbReference type="EMBL" id="JAGMUU010000051">
    <property type="protein sequence ID" value="KAH7112338.1"/>
    <property type="molecule type" value="Genomic_DNA"/>
</dbReference>
<gene>
    <name evidence="1" type="ORF">B0J13DRAFT_659248</name>
</gene>
<reference evidence="1" key="1">
    <citation type="journal article" date="2021" name="Nat. Commun.">
        <title>Genetic determinants of endophytism in the Arabidopsis root mycobiome.</title>
        <authorList>
            <person name="Mesny F."/>
            <person name="Miyauchi S."/>
            <person name="Thiergart T."/>
            <person name="Pickel B."/>
            <person name="Atanasova L."/>
            <person name="Karlsson M."/>
            <person name="Huettel B."/>
            <person name="Barry K.W."/>
            <person name="Haridas S."/>
            <person name="Chen C."/>
            <person name="Bauer D."/>
            <person name="Andreopoulos W."/>
            <person name="Pangilinan J."/>
            <person name="LaButti K."/>
            <person name="Riley R."/>
            <person name="Lipzen A."/>
            <person name="Clum A."/>
            <person name="Drula E."/>
            <person name="Henrissat B."/>
            <person name="Kohler A."/>
            <person name="Grigoriev I.V."/>
            <person name="Martin F.M."/>
            <person name="Hacquard S."/>
        </authorList>
    </citation>
    <scope>NUCLEOTIDE SEQUENCE</scope>
    <source>
        <strain evidence="1">MPI-CAGE-AT-0021</strain>
    </source>
</reference>
<dbReference type="OrthoDB" id="5101988at2759"/>